<sequence>MKDCGLFQRMIEDLVAGVIEVSDREKLNEHCRQCGECRERVKWHEDLDGAGEAMVPEPTASVCDAVRGRVLEEILNRRPPAGSFGGRGYWRDLRDLLRIHPLAIPAGVMVLLVAAIFMGRWSMGLGGRAGDPFLRGLEQLAA</sequence>
<evidence type="ECO:0008006" key="4">
    <source>
        <dbReference type="Google" id="ProtNLM"/>
    </source>
</evidence>
<accession>A0A948W6A4</accession>
<keyword evidence="1" id="KW-0472">Membrane</keyword>
<dbReference type="AlphaFoldDB" id="A0A948W6A4"/>
<dbReference type="EMBL" id="JAHJDP010000031">
    <property type="protein sequence ID" value="MBU2690431.1"/>
    <property type="molecule type" value="Genomic_DNA"/>
</dbReference>
<reference evidence="2" key="1">
    <citation type="submission" date="2021-05" db="EMBL/GenBank/DDBJ databases">
        <title>Energy efficiency and biological interactions define the core microbiome of deep oligotrophic groundwater.</title>
        <authorList>
            <person name="Mehrshad M."/>
            <person name="Lopez-Fernandez M."/>
            <person name="Bell E."/>
            <person name="Bernier-Latmani R."/>
            <person name="Bertilsson S."/>
            <person name="Dopson M."/>
        </authorList>
    </citation>
    <scope>NUCLEOTIDE SEQUENCE</scope>
    <source>
        <strain evidence="2">Modern_marine.mb.64</strain>
    </source>
</reference>
<evidence type="ECO:0000313" key="2">
    <source>
        <dbReference type="EMBL" id="MBU2690431.1"/>
    </source>
</evidence>
<keyword evidence="1" id="KW-0812">Transmembrane</keyword>
<evidence type="ECO:0000313" key="3">
    <source>
        <dbReference type="Proteomes" id="UP000777784"/>
    </source>
</evidence>
<evidence type="ECO:0000256" key="1">
    <source>
        <dbReference type="SAM" id="Phobius"/>
    </source>
</evidence>
<name>A0A948W6A4_UNCEI</name>
<organism evidence="2 3">
    <name type="scientific">Eiseniibacteriota bacterium</name>
    <dbReference type="NCBI Taxonomy" id="2212470"/>
    <lineage>
        <taxon>Bacteria</taxon>
        <taxon>Candidatus Eiseniibacteriota</taxon>
    </lineage>
</organism>
<gene>
    <name evidence="2" type="ORF">KJ970_05840</name>
</gene>
<dbReference type="Proteomes" id="UP000777784">
    <property type="component" value="Unassembled WGS sequence"/>
</dbReference>
<protein>
    <recommendedName>
        <fullName evidence="4">Zinc-finger domain-containing protein</fullName>
    </recommendedName>
</protein>
<keyword evidence="1" id="KW-1133">Transmembrane helix</keyword>
<comment type="caution">
    <text evidence="2">The sequence shown here is derived from an EMBL/GenBank/DDBJ whole genome shotgun (WGS) entry which is preliminary data.</text>
</comment>
<feature type="transmembrane region" description="Helical" evidence="1">
    <location>
        <begin position="99"/>
        <end position="118"/>
    </location>
</feature>
<proteinExistence type="predicted"/>